<dbReference type="InterPro" id="IPR036977">
    <property type="entry name" value="DNA_primase_Znf_CHC2"/>
</dbReference>
<evidence type="ECO:0000256" key="6">
    <source>
        <dbReference type="ARBA" id="ARBA00022723"/>
    </source>
</evidence>
<dbReference type="SMART" id="SM00493">
    <property type="entry name" value="TOPRIM"/>
    <property type="match status" value="1"/>
</dbReference>
<keyword evidence="4 12" id="KW-0548">Nucleotidyltransferase</keyword>
<comment type="cofactor">
    <cofactor evidence="12">
        <name>Zn(2+)</name>
        <dbReference type="ChEBI" id="CHEBI:29105"/>
    </cofactor>
    <text evidence="12">Binds 1 zinc ion per monomer.</text>
</comment>
<dbReference type="FunFam" id="3.90.580.10:FF:000001">
    <property type="entry name" value="DNA primase"/>
    <property type="match status" value="1"/>
</dbReference>
<keyword evidence="3 12" id="KW-0808">Transferase</keyword>
<dbReference type="InterPro" id="IPR050219">
    <property type="entry name" value="DnaG_primase"/>
</dbReference>
<evidence type="ECO:0000313" key="16">
    <source>
        <dbReference type="EMBL" id="MQN78314.1"/>
    </source>
</evidence>
<dbReference type="PANTHER" id="PTHR30313">
    <property type="entry name" value="DNA PRIMASE"/>
    <property type="match status" value="1"/>
</dbReference>
<evidence type="ECO:0000256" key="12">
    <source>
        <dbReference type="HAMAP-Rule" id="MF_00974"/>
    </source>
</evidence>
<evidence type="ECO:0000256" key="4">
    <source>
        <dbReference type="ARBA" id="ARBA00022695"/>
    </source>
</evidence>
<feature type="compositionally biased region" description="Basic and acidic residues" evidence="13">
    <location>
        <begin position="1320"/>
        <end position="1329"/>
    </location>
</feature>
<dbReference type="GO" id="GO:1990077">
    <property type="term" value="C:primosome complex"/>
    <property type="evidence" value="ECO:0007669"/>
    <property type="project" value="UniProtKB-KW"/>
</dbReference>
<dbReference type="InterPro" id="IPR006295">
    <property type="entry name" value="DNA_primase_DnaG"/>
</dbReference>
<comment type="similarity">
    <text evidence="12">Belongs to the DnaG primase family.</text>
</comment>
<dbReference type="InterPro" id="IPR030846">
    <property type="entry name" value="DnaG_bac"/>
</dbReference>
<dbReference type="GO" id="GO:0003899">
    <property type="term" value="F:DNA-directed RNA polymerase activity"/>
    <property type="evidence" value="ECO:0007669"/>
    <property type="project" value="UniProtKB-UniRule"/>
</dbReference>
<dbReference type="Gene3D" id="3.40.1360.10">
    <property type="match status" value="1"/>
</dbReference>
<evidence type="ECO:0000313" key="17">
    <source>
        <dbReference type="Proteomes" id="UP000423156"/>
    </source>
</evidence>
<evidence type="ECO:0000256" key="5">
    <source>
        <dbReference type="ARBA" id="ARBA00022705"/>
    </source>
</evidence>
<keyword evidence="2 12" id="KW-0639">Primosome</keyword>
<dbReference type="GO" id="GO:0000428">
    <property type="term" value="C:DNA-directed RNA polymerase complex"/>
    <property type="evidence" value="ECO:0007669"/>
    <property type="project" value="UniProtKB-KW"/>
</dbReference>
<sequence length="1329" mass="151034">MKINSNFIENVKSKLDIVDVIGSYITLTKAGINYKGICPFHNDSHPSMMVSKTRQTYHCFVCGEHGDVLDFLKKYNQITFPEALRMACKLADVEFPEQEATPEENAAYKLLESRRIAIAAAAKFYQGNLSQAESFLKRRGYDYTDKTLVEYGVGYAPVGNVAMKHLTENGYNLQVLTDVGVLGKSQDGRSYDFFRDRVMFPFYDVSGRVVAFSGRIVTPNDNAGKYVNTGETPIFRKGQHIFGLYQAKRAIAKEGFTYLVEGQFDVITLHKYGVENVIGGSGTAFTDDQVRLIMRFTQSVVMIYDADDAGMKAAVKNCELLLKAGASVKCIRLPKGYDPDSYGQLCKEETKKKLSETIEAFPKAMKRMLVPRGCKDEAVIAAAMNTISNLIACVQDAGLRLEYMKTMARDFDTKMTILEDKVRDIRRNIDSVKKENLQHGIFGIDSLKENLRNNEPAVVTSSIDTFLESYGDNPIVYVSGTPSSTDIENLRRICCYFVTTEEGCSINTTTGEDSAYMTTLAEMYKAGISQIRVTHEDKVESFIDFYIRIHGELLSGFLGDKVPIITRCIELTSYAEETVITVNKNHYCSKLGLSKGQFDEIRKPFVNKRKNVMKANALKDDLYDDDFDGDEVPSYVKEGEYAQMFRECKYYPRLNKQGIPVCYMFQNKNGRGFSQVADFYMVPLLHIFNEDFEQNKRVLKVNRRYFDKPLYIEVLSSSLKKMSTIEDVLINYEGVNFTDGEEWQWRRIKEYMSRHFVQCREIQVYGNQQSEGMSRKTDEQFFAFANGIAHEDKDGKYVFEKVNELGVVTHNHMNYYLPAFSTIYAGSGRQSDKYELISQLTYDDIPADKQVSFEKWASLMDKVYKINDNGKWAIVFALMCAFRSNIHCLDRLFTAPFFMGPMSSGKTQIAISIRSLFISPTIPIFNLNTGTDAAMSTMMGTFRDVPVVLDEYNNKDISDTKFQALKGIVYDGDGKQKRRGTSGRDIENDKVFAPVVICGQETPQRDDNALMSRVIICEVPKPKNRTPEETKLFEELKNIEKNVGLSNVLLKVLSLRPAVMDHFRALKQEAYSELKNDVINSGEMDRLMKTASLFLGMVKLVERYSDLKLPFTYEEFFALVQEKIKFQLSLIRSTDKLAMFFNAVNNMIDTKQVLVGREMLIEQPKSVTGKDSHGDKKTFAFEPGTHVLFLRLSSVYSIYDRSGYNSENTTLSTLEQNLRSHPSYVGTVPSRRFAWEETVEVAKPDDQETMVRVRKERSTSTSAIIIDYDKFMEMYNIDFRRGEILAESVAQSTSGVNEEANTDINTQQYKPGSIPFDETDAGKNGDKPF</sequence>
<name>A0AA90V7J6_9BACT</name>
<feature type="domain" description="Zinc finger CHC2-type" evidence="14">
    <location>
        <begin position="34"/>
        <end position="88"/>
    </location>
</feature>
<keyword evidence="7 12" id="KW-0863">Zinc-finger</keyword>
<dbReference type="Pfam" id="PF01807">
    <property type="entry name" value="Zn_ribbon_DnaG"/>
    <property type="match status" value="1"/>
</dbReference>
<dbReference type="EMBL" id="VZBZ01000138">
    <property type="protein sequence ID" value="MQN78314.1"/>
    <property type="molecule type" value="Genomic_DNA"/>
</dbReference>
<dbReference type="GO" id="GO:0008270">
    <property type="term" value="F:zinc ion binding"/>
    <property type="evidence" value="ECO:0007669"/>
    <property type="project" value="UniProtKB-UniRule"/>
</dbReference>
<evidence type="ECO:0000256" key="10">
    <source>
        <dbReference type="ARBA" id="ARBA00023125"/>
    </source>
</evidence>
<dbReference type="Gene3D" id="3.90.980.10">
    <property type="entry name" value="DNA primase, catalytic core, N-terminal domain"/>
    <property type="match status" value="1"/>
</dbReference>
<comment type="caution">
    <text evidence="16">The sequence shown here is derived from an EMBL/GenBank/DDBJ whole genome shotgun (WGS) entry which is preliminary data.</text>
</comment>
<evidence type="ECO:0000256" key="13">
    <source>
        <dbReference type="SAM" id="MobiDB-lite"/>
    </source>
</evidence>
<dbReference type="CDD" id="cd03364">
    <property type="entry name" value="TOPRIM_DnaG_primases"/>
    <property type="match status" value="1"/>
</dbReference>
<comment type="function">
    <text evidence="12">RNA polymerase that catalyzes the synthesis of short RNA molecules used as primers for DNA polymerase during DNA replication.</text>
</comment>
<dbReference type="GO" id="GO:0006269">
    <property type="term" value="P:DNA replication, synthesis of primer"/>
    <property type="evidence" value="ECO:0007669"/>
    <property type="project" value="UniProtKB-UniRule"/>
</dbReference>
<dbReference type="RefSeq" id="WP_153093168.1">
    <property type="nucleotide sequence ID" value="NZ_VZBX01000047.1"/>
</dbReference>
<keyword evidence="8 12" id="KW-0862">Zinc</keyword>
<dbReference type="SUPFAM" id="SSF57783">
    <property type="entry name" value="Zinc beta-ribbon"/>
    <property type="match status" value="1"/>
</dbReference>
<evidence type="ECO:0000256" key="1">
    <source>
        <dbReference type="ARBA" id="ARBA00022478"/>
    </source>
</evidence>
<accession>A0AA90V7J6</accession>
<keyword evidence="1 12" id="KW-0240">DNA-directed RNA polymerase</keyword>
<dbReference type="EC" id="2.7.7.101" evidence="12"/>
<comment type="catalytic activity">
    <reaction evidence="12">
        <text>ssDNA + n NTP = ssDNA/pppN(pN)n-1 hybrid + (n-1) diphosphate.</text>
        <dbReference type="EC" id="2.7.7.101"/>
    </reaction>
</comment>
<gene>
    <name evidence="12 16" type="primary">dnaG</name>
    <name evidence="16" type="ORF">F7D71_10720</name>
</gene>
<reference evidence="17" key="1">
    <citation type="submission" date="2019-09" db="EMBL/GenBank/DDBJ databases">
        <title>Distinct polysaccharide growth profiles of human intestinal Prevotella copri isolates.</title>
        <authorList>
            <person name="Fehlner-Peach H."/>
            <person name="Magnabosco C."/>
            <person name="Raghavan V."/>
            <person name="Scher J.U."/>
            <person name="Tett A."/>
            <person name="Cox L.M."/>
            <person name="Gottsegen C."/>
            <person name="Watters A."/>
            <person name="Wiltshire- Gordon J.D."/>
            <person name="Segata N."/>
            <person name="Bonneau R."/>
            <person name="Littman D.R."/>
        </authorList>
    </citation>
    <scope>NUCLEOTIDE SEQUENCE [LARGE SCALE GENOMIC DNA]</scope>
    <source>
        <strain evidence="17">BU41712</strain>
    </source>
</reference>
<evidence type="ECO:0000259" key="15">
    <source>
        <dbReference type="SMART" id="SM00493"/>
    </source>
</evidence>
<dbReference type="HAMAP" id="MF_00974">
    <property type="entry name" value="DNA_primase_DnaG"/>
    <property type="match status" value="1"/>
</dbReference>
<dbReference type="GO" id="GO:0005737">
    <property type="term" value="C:cytoplasm"/>
    <property type="evidence" value="ECO:0007669"/>
    <property type="project" value="TreeGrafter"/>
</dbReference>
<organism evidence="16 17">
    <name type="scientific">Segatella copri</name>
    <dbReference type="NCBI Taxonomy" id="165179"/>
    <lineage>
        <taxon>Bacteria</taxon>
        <taxon>Pseudomonadati</taxon>
        <taxon>Bacteroidota</taxon>
        <taxon>Bacteroidia</taxon>
        <taxon>Bacteroidales</taxon>
        <taxon>Prevotellaceae</taxon>
        <taxon>Segatella</taxon>
    </lineage>
</organism>
<feature type="zinc finger region" description="CHC2-type" evidence="12">
    <location>
        <begin position="38"/>
        <end position="62"/>
    </location>
</feature>
<keyword evidence="5 12" id="KW-0235">DNA replication</keyword>
<keyword evidence="10 12" id="KW-0238">DNA-binding</keyword>
<dbReference type="Pfam" id="PF08275">
    <property type="entry name" value="DNAG_N"/>
    <property type="match status" value="1"/>
</dbReference>
<dbReference type="InterPro" id="IPR013264">
    <property type="entry name" value="DNAG_N"/>
</dbReference>
<evidence type="ECO:0000256" key="2">
    <source>
        <dbReference type="ARBA" id="ARBA00022515"/>
    </source>
</evidence>
<evidence type="ECO:0000256" key="8">
    <source>
        <dbReference type="ARBA" id="ARBA00022833"/>
    </source>
</evidence>
<evidence type="ECO:0000256" key="9">
    <source>
        <dbReference type="ARBA" id="ARBA00022842"/>
    </source>
</evidence>
<dbReference type="NCBIfam" id="TIGR01391">
    <property type="entry name" value="dnaG"/>
    <property type="match status" value="1"/>
</dbReference>
<dbReference type="InterPro" id="IPR006171">
    <property type="entry name" value="TOPRIM_dom"/>
</dbReference>
<evidence type="ECO:0000256" key="3">
    <source>
        <dbReference type="ARBA" id="ARBA00022679"/>
    </source>
</evidence>
<evidence type="ECO:0000256" key="7">
    <source>
        <dbReference type="ARBA" id="ARBA00022771"/>
    </source>
</evidence>
<evidence type="ECO:0000256" key="11">
    <source>
        <dbReference type="ARBA" id="ARBA00023163"/>
    </source>
</evidence>
<dbReference type="SMART" id="SM00400">
    <property type="entry name" value="ZnF_CHCC"/>
    <property type="match status" value="1"/>
</dbReference>
<dbReference type="PANTHER" id="PTHR30313:SF2">
    <property type="entry name" value="DNA PRIMASE"/>
    <property type="match status" value="1"/>
</dbReference>
<keyword evidence="9" id="KW-0460">Magnesium</keyword>
<dbReference type="InterPro" id="IPR002694">
    <property type="entry name" value="Znf_CHC2"/>
</dbReference>
<dbReference type="GO" id="GO:0003677">
    <property type="term" value="F:DNA binding"/>
    <property type="evidence" value="ECO:0007669"/>
    <property type="project" value="UniProtKB-KW"/>
</dbReference>
<dbReference type="Pfam" id="PF13155">
    <property type="entry name" value="Toprim_2"/>
    <property type="match status" value="1"/>
</dbReference>
<evidence type="ECO:0000259" key="14">
    <source>
        <dbReference type="SMART" id="SM00400"/>
    </source>
</evidence>
<dbReference type="Proteomes" id="UP000423156">
    <property type="component" value="Unassembled WGS sequence"/>
</dbReference>
<dbReference type="InterPro" id="IPR034151">
    <property type="entry name" value="TOPRIM_DnaG_bac"/>
</dbReference>
<comment type="subunit">
    <text evidence="12">Monomer. Interacts with DnaB.</text>
</comment>
<feature type="domain" description="Toprim" evidence="15">
    <location>
        <begin position="255"/>
        <end position="326"/>
    </location>
</feature>
<dbReference type="SUPFAM" id="SSF56731">
    <property type="entry name" value="DNA primase core"/>
    <property type="match status" value="1"/>
</dbReference>
<proteinExistence type="inferred from homology"/>
<dbReference type="InterPro" id="IPR037068">
    <property type="entry name" value="DNA_primase_core_N_sf"/>
</dbReference>
<dbReference type="Gene3D" id="3.90.580.10">
    <property type="entry name" value="Zinc finger, CHC2-type domain"/>
    <property type="match status" value="1"/>
</dbReference>
<keyword evidence="6 12" id="KW-0479">Metal-binding</keyword>
<keyword evidence="11 12" id="KW-0804">Transcription</keyword>
<comment type="domain">
    <text evidence="12">Contains an N-terminal zinc-binding domain, a central core domain that contains the primase activity, and a C-terminal DnaB-binding domain.</text>
</comment>
<feature type="region of interest" description="Disordered" evidence="13">
    <location>
        <begin position="1294"/>
        <end position="1329"/>
    </location>
</feature>
<protein>
    <recommendedName>
        <fullName evidence="12">DNA primase</fullName>
        <ecNumber evidence="12">2.7.7.101</ecNumber>
    </recommendedName>
</protein>